<reference evidence="6 7" key="1">
    <citation type="submission" date="2024-03" db="EMBL/GenBank/DDBJ databases">
        <title>Chitinophaga caseinilytica sp. nov., a casein hydrolysing bacterium isolated from forest soil.</title>
        <authorList>
            <person name="Lee D.S."/>
            <person name="Han D.M."/>
            <person name="Baek J.H."/>
            <person name="Choi D.G."/>
            <person name="Jeon J.H."/>
            <person name="Jeon C.O."/>
        </authorList>
    </citation>
    <scope>NUCLEOTIDE SEQUENCE [LARGE SCALE GENOMIC DNA]</scope>
    <source>
        <strain evidence="6 7">KACC 19118</strain>
    </source>
</reference>
<evidence type="ECO:0000313" key="7">
    <source>
        <dbReference type="Proteomes" id="UP001449657"/>
    </source>
</evidence>
<dbReference type="InterPro" id="IPR036595">
    <property type="entry name" value="A-macroglobulin_rcpt-bd_sf"/>
</dbReference>
<keyword evidence="3" id="KW-0882">Thioester bond</keyword>
<keyword evidence="2 4" id="KW-0732">Signal</keyword>
<dbReference type="Pfam" id="PF07715">
    <property type="entry name" value="Plug"/>
    <property type="match status" value="1"/>
</dbReference>
<protein>
    <submittedName>
        <fullName evidence="6">MG2 domain-containing protein</fullName>
    </submittedName>
</protein>
<evidence type="ECO:0000259" key="5">
    <source>
        <dbReference type="SMART" id="SM01360"/>
    </source>
</evidence>
<dbReference type="SMART" id="SM01360">
    <property type="entry name" value="A2M"/>
    <property type="match status" value="1"/>
</dbReference>
<dbReference type="Gene3D" id="2.60.40.1930">
    <property type="match status" value="1"/>
</dbReference>
<dbReference type="InterPro" id="IPR002890">
    <property type="entry name" value="MG2"/>
</dbReference>
<sequence>MRLIIAILSICCMMAVPGHAQLQGYANVKQKVYVHFNHTFFSPGDAVFYKIYVTQGQDGRPSFLSQSVQVEWFSPDGKQMAVQQFPVRDGYAEGSFHFGGNAKGGIYKVRAYTNGMRNESDSTWFSKEITVQRVVAPRILLQLDFPQKGYGPGATVNASFTARTLDDKPVFNREVQFTAMVDGRPFTSGTVTTGADGKADVRFRLPDGLRSTDVLLLLQLQIDQLRESISRSVPVVLNKIDLQFLPEGGTFVNGLLSVMAFRAVDEFGKPADVHGSVTDQFGTVAATFDTYRYGMGKFSIRPVKGRRYTARLAGGKGDDTAYLLPTATDDGAVLTCWSDSLELGIQIATNQARAYQLTVHSREKLLKTYPIKPFTGLTSIAVPTDSFPAGILRIRLQTPEGVPVAERRLFVRRDRQMIVSLVPEKEKYLPRENVKVRIKTTTANGKPLPANISLSVVDDKLWTFADDRQDNLLSWLLFSSELRGKVEEPAFYFKASEPQSLPALDLVMLTHGYRYFEPVPRFRETGVQPFSFGEEHYIIGAVYSKRRVPMKCRVYLYHTQTRKWAAATVTDSLGRFVFGGVSPTEYYSAVAGPLPPDSAAFIDFFHGSAFSEAKQIIVDQARAPQPVVVQQLPVPAVAPDTIGQGFFGLLTSLPSSRNELNDVVVVGYSALKRQEQAGAYVVGLNANDAIPGMSLAGNLQGKVAGITVQAAANPLSGNQVFIRGASTIAGNNEPLVIINGMPASMADVQQNIADISSITVLKDNAATAIYGCRAINGVILINSTFYPYSWKSFALYRKPVFLQEEYVRPMSNYSYAERFYTPFYGGSQYVQDDFRETIFWAPVVFTDAQGEATVTFRNSDANTTFRMIAEGIGYEGSPGRTEATYAAESRIAEELTVPKELLSGDSIMLQLHLKNNDTVPQGVKFKLEVPDKFLLTKVDTFSVTLLPGVSQVMHIPVVVTAAGSGMIVLYSESGARTKSRKGFDVEARERGFPVGRSFTGQQTERHAFSAEHIVPGSLRYTAQVFKYTDEQLEEGLKAMLREPHGCFEQVSSTTHPNVLILELLRNSGHLRPGARNRAMRYLERGYRKLATFETPEHGFDWFGRAPGSTLLSAYGLMEFTDMQRFIQVDTGLLNRTKRFLLARRDGEGCFRLKEEARSNHWLNEARDAYVVYAMVESGLGDSILTEYHTSLQQALDGRNAYITGVMALAAHRLGRTADFQRLVAKLEALPREGVSPFFSGLQSLEVEIAALRAMAWSRMPDPPIQKIAREMGVIMKNKSSYGYGSTQATVMALKAIAAYSAMQTDSLEGPRSILIDGKPAITDGKPQPLVAGKHTVDVVYPGQTDGMPYLVEVSWRTLAPPSSEKTPIRLQTKLAQDTVSVGSNVRMRIEVRNTEAKEQAMTIAKIGIPGGLQLQPWQLKEWTDKQEVAYYEIFDGYLVLYWRDFRPGERKILHLDLKADFPGKYHAQAGCAGLYYVPEQRDWQAGTEISVLPAQ</sequence>
<dbReference type="PANTHER" id="PTHR11412:SF136">
    <property type="entry name" value="CD109 ANTIGEN"/>
    <property type="match status" value="1"/>
</dbReference>
<dbReference type="PANTHER" id="PTHR11412">
    <property type="entry name" value="MACROGLOBULIN / COMPLEMENT"/>
    <property type="match status" value="1"/>
</dbReference>
<dbReference type="Gene3D" id="2.60.40.690">
    <property type="entry name" value="Alpha-macroglobulin, receptor-binding domain"/>
    <property type="match status" value="1"/>
</dbReference>
<dbReference type="Pfam" id="PF07678">
    <property type="entry name" value="TED_complement"/>
    <property type="match status" value="1"/>
</dbReference>
<feature type="signal peptide" evidence="4">
    <location>
        <begin position="1"/>
        <end position="20"/>
    </location>
</feature>
<dbReference type="Gene3D" id="1.50.10.20">
    <property type="match status" value="1"/>
</dbReference>
<dbReference type="SUPFAM" id="SSF56935">
    <property type="entry name" value="Porins"/>
    <property type="match status" value="1"/>
</dbReference>
<evidence type="ECO:0000256" key="1">
    <source>
        <dbReference type="ARBA" id="ARBA00010556"/>
    </source>
</evidence>
<dbReference type="CDD" id="cd02891">
    <property type="entry name" value="A2M_like"/>
    <property type="match status" value="1"/>
</dbReference>
<evidence type="ECO:0000256" key="2">
    <source>
        <dbReference type="ARBA" id="ARBA00022729"/>
    </source>
</evidence>
<comment type="similarity">
    <text evidence="1">Belongs to the protease inhibitor I39 (alpha-2-macroglobulin) family. Bacterial alpha-2-macroglobulin subfamily.</text>
</comment>
<keyword evidence="7" id="KW-1185">Reference proteome</keyword>
<accession>A0ABZ2YYG7</accession>
<evidence type="ECO:0000256" key="3">
    <source>
        <dbReference type="ARBA" id="ARBA00022966"/>
    </source>
</evidence>
<feature type="chain" id="PRO_5047511439" evidence="4">
    <location>
        <begin position="21"/>
        <end position="1495"/>
    </location>
</feature>
<dbReference type="InterPro" id="IPR037066">
    <property type="entry name" value="Plug_dom_sf"/>
</dbReference>
<dbReference type="InterPro" id="IPR008930">
    <property type="entry name" value="Terpenoid_cyclase/PrenylTrfase"/>
</dbReference>
<evidence type="ECO:0000313" key="6">
    <source>
        <dbReference type="EMBL" id="WZN44852.1"/>
    </source>
</evidence>
<dbReference type="Proteomes" id="UP001449657">
    <property type="component" value="Chromosome"/>
</dbReference>
<gene>
    <name evidence="6" type="ORF">WJU22_18310</name>
</gene>
<dbReference type="EMBL" id="CP150096">
    <property type="protein sequence ID" value="WZN44852.1"/>
    <property type="molecule type" value="Genomic_DNA"/>
</dbReference>
<dbReference type="InterPro" id="IPR047565">
    <property type="entry name" value="Alpha-macroglob_thiol-ester_cl"/>
</dbReference>
<evidence type="ECO:0000256" key="4">
    <source>
        <dbReference type="SAM" id="SignalP"/>
    </source>
</evidence>
<dbReference type="Gene3D" id="2.170.130.10">
    <property type="entry name" value="TonB-dependent receptor, plug domain"/>
    <property type="match status" value="1"/>
</dbReference>
<proteinExistence type="inferred from homology"/>
<dbReference type="InterPro" id="IPR011626">
    <property type="entry name" value="Alpha-macroglobulin_TED"/>
</dbReference>
<dbReference type="InterPro" id="IPR050473">
    <property type="entry name" value="A2M/Complement_sys"/>
</dbReference>
<organism evidence="6 7">
    <name type="scientific">Chitinophaga caseinilytica</name>
    <dbReference type="NCBI Taxonomy" id="2267521"/>
    <lineage>
        <taxon>Bacteria</taxon>
        <taxon>Pseudomonadati</taxon>
        <taxon>Bacteroidota</taxon>
        <taxon>Chitinophagia</taxon>
        <taxon>Chitinophagales</taxon>
        <taxon>Chitinophagaceae</taxon>
        <taxon>Chitinophaga</taxon>
    </lineage>
</organism>
<dbReference type="InterPro" id="IPR001599">
    <property type="entry name" value="Macroglobln_a2"/>
</dbReference>
<dbReference type="RefSeq" id="WP_341839614.1">
    <property type="nucleotide sequence ID" value="NZ_CP149792.1"/>
</dbReference>
<dbReference type="Pfam" id="PF00207">
    <property type="entry name" value="A2M"/>
    <property type="match status" value="1"/>
</dbReference>
<dbReference type="Pfam" id="PF01835">
    <property type="entry name" value="MG2"/>
    <property type="match status" value="1"/>
</dbReference>
<dbReference type="SUPFAM" id="SSF48239">
    <property type="entry name" value="Terpenoid cyclases/Protein prenyltransferases"/>
    <property type="match status" value="1"/>
</dbReference>
<name>A0ABZ2YYG7_9BACT</name>
<feature type="domain" description="Alpha-2-macroglobulin" evidence="5">
    <location>
        <begin position="837"/>
        <end position="927"/>
    </location>
</feature>
<dbReference type="SMART" id="SM01419">
    <property type="entry name" value="Thiol-ester_cl"/>
    <property type="match status" value="1"/>
</dbReference>
<dbReference type="InterPro" id="IPR012910">
    <property type="entry name" value="Plug_dom"/>
</dbReference>